<dbReference type="STRING" id="395494.Galf_2765"/>
<organism evidence="1 2">
    <name type="scientific">Gallionella capsiferriformans (strain ES-2)</name>
    <name type="common">Gallionella ferruginea capsiferriformans (strain ES-2)</name>
    <dbReference type="NCBI Taxonomy" id="395494"/>
    <lineage>
        <taxon>Bacteria</taxon>
        <taxon>Pseudomonadati</taxon>
        <taxon>Pseudomonadota</taxon>
        <taxon>Betaproteobacteria</taxon>
        <taxon>Nitrosomonadales</taxon>
        <taxon>Gallionellaceae</taxon>
        <taxon>Gallionella</taxon>
    </lineage>
</organism>
<dbReference type="AlphaFoldDB" id="D9SDG2"/>
<protein>
    <recommendedName>
        <fullName evidence="3">STAS domain-containing protein</fullName>
    </recommendedName>
</protein>
<keyword evidence="2" id="KW-1185">Reference proteome</keyword>
<evidence type="ECO:0008006" key="3">
    <source>
        <dbReference type="Google" id="ProtNLM"/>
    </source>
</evidence>
<evidence type="ECO:0000313" key="1">
    <source>
        <dbReference type="EMBL" id="ADL56760.1"/>
    </source>
</evidence>
<reference evidence="1 2" key="1">
    <citation type="submission" date="2010-08" db="EMBL/GenBank/DDBJ databases">
        <title>Complete sequence of Gallionella capsiferriformans ES-2.</title>
        <authorList>
            <consortium name="US DOE Joint Genome Institute"/>
            <person name="Lucas S."/>
            <person name="Copeland A."/>
            <person name="Lapidus A."/>
            <person name="Cheng J.-F."/>
            <person name="Bruce D."/>
            <person name="Goodwin L."/>
            <person name="Pitluck S."/>
            <person name="Chertkov O."/>
            <person name="Davenport K.W."/>
            <person name="Detter J.C."/>
            <person name="Han C."/>
            <person name="Tapia R."/>
            <person name="Land M."/>
            <person name="Hauser L."/>
            <person name="Chang Y.-J."/>
            <person name="Jeffries C."/>
            <person name="Kyrpides N."/>
            <person name="Ivanova N."/>
            <person name="Mikhailova N."/>
            <person name="Shelobolina E.S."/>
            <person name="Picardal F."/>
            <person name="Roden E."/>
            <person name="Emerson D."/>
            <person name="Woyke T."/>
        </authorList>
    </citation>
    <scope>NUCLEOTIDE SEQUENCE [LARGE SCALE GENOMIC DNA]</scope>
    <source>
        <strain evidence="1 2">ES-2</strain>
    </source>
</reference>
<accession>D9SDG2</accession>
<name>D9SDG2_GALCS</name>
<dbReference type="RefSeq" id="WP_013294662.1">
    <property type="nucleotide sequence ID" value="NC_014394.1"/>
</dbReference>
<dbReference type="eggNOG" id="COG2172">
    <property type="taxonomic scope" value="Bacteria"/>
</dbReference>
<gene>
    <name evidence="1" type="ordered locus">Galf_2765</name>
</gene>
<dbReference type="Proteomes" id="UP000001235">
    <property type="component" value="Chromosome"/>
</dbReference>
<dbReference type="KEGG" id="gca:Galf_2765"/>
<dbReference type="EMBL" id="CP002159">
    <property type="protein sequence ID" value="ADL56760.1"/>
    <property type="molecule type" value="Genomic_DNA"/>
</dbReference>
<dbReference type="OrthoDB" id="6858273at2"/>
<dbReference type="HOGENOM" id="CLU_065802_0_0_4"/>
<evidence type="ECO:0000313" key="2">
    <source>
        <dbReference type="Proteomes" id="UP000001235"/>
    </source>
</evidence>
<proteinExistence type="predicted"/>
<sequence>MKKLTKKARERQIRLAQQQLCRIRKKKLVRNKSIKFRVNLTTIKAPDTFTISTEDKRHSLLNFLEKLRKTVVLRKHSVCIDFTATQKMIADGTLLFYAELNRINRLKGSVKIRCIPPRSHKVAQVLKQVGIFDLVGYRKRIETTHADVIHWRSAKGHEVAGEKFDEVLGHYDGQITDALSRNLYLGFTEAMTNCHHHAYIGVRPDGLNVSNEPREWWMFSQEKDGKLMVVFCDLGIGIPGTLPIKKPTLWQRIQIFGSQLDAHAIQEAIGESRTRTGLHHRGKGLKQLVDVIAHLDGGQVNIFSNKGRFTLKSGSERISQFKDDIYGTLIMWQVPIGGLSDETVRG</sequence>